<reference evidence="1 2" key="1">
    <citation type="submission" date="2018-07" db="EMBL/GenBank/DDBJ databases">
        <title>Corallincola holothuriorum sp. nov., a new facultative anaerobe isolated from sea cucumber Apostichopus japonicus.</title>
        <authorList>
            <person name="Xia H."/>
        </authorList>
    </citation>
    <scope>NUCLEOTIDE SEQUENCE [LARGE SCALE GENOMIC DNA]</scope>
    <source>
        <strain evidence="1 2">C4</strain>
    </source>
</reference>
<evidence type="ECO:0000313" key="2">
    <source>
        <dbReference type="Proteomes" id="UP000252558"/>
    </source>
</evidence>
<evidence type="ECO:0000313" key="1">
    <source>
        <dbReference type="EMBL" id="RCU49586.1"/>
    </source>
</evidence>
<comment type="caution">
    <text evidence="1">The sequence shown here is derived from an EMBL/GenBank/DDBJ whole genome shotgun (WGS) entry which is preliminary data.</text>
</comment>
<protein>
    <submittedName>
        <fullName evidence="1">Uncharacterized protein</fullName>
    </submittedName>
</protein>
<dbReference type="EMBL" id="QPID01000006">
    <property type="protein sequence ID" value="RCU49586.1"/>
    <property type="molecule type" value="Genomic_DNA"/>
</dbReference>
<accession>A0A368NHD0</accession>
<organism evidence="1 2">
    <name type="scientific">Corallincola holothuriorum</name>
    <dbReference type="NCBI Taxonomy" id="2282215"/>
    <lineage>
        <taxon>Bacteria</taxon>
        <taxon>Pseudomonadati</taxon>
        <taxon>Pseudomonadota</taxon>
        <taxon>Gammaproteobacteria</taxon>
        <taxon>Alteromonadales</taxon>
        <taxon>Psychromonadaceae</taxon>
        <taxon>Corallincola</taxon>
    </lineage>
</organism>
<proteinExistence type="predicted"/>
<dbReference type="OrthoDB" id="6405047at2"/>
<dbReference type="RefSeq" id="WP_114338581.1">
    <property type="nucleotide sequence ID" value="NZ_QPID01000006.1"/>
</dbReference>
<dbReference type="AlphaFoldDB" id="A0A368NHD0"/>
<sequence>MSETLNETSALALQMKIIDDPTWQQQRQAHWDEEHQDAYAECWPRTTVKAVKQLFMRGEINRKGLAKFSAGQRVALYFQLFPVQSREAFIFILGQLEGDEIANFNAHEKAGTFFYALLKIKSDIRHDRFADQSKAQRLAIFDWFWGDKFDLNRRVPCLVGGSSQPIDVIAMTVLRHFLSSIFSWMDCAEKHQPAPFWLERMDYALSAFDCLDEDAFSIQRYDGHDKNREGFQRVLWGLLAGPIKSAVNKLPAHIKEMNQIRDKLIVRFREIADHKPAFDSLWQHIDKHGVDFERKLKITFTLSEEQLIEWRSTITQGKSPTYFGDDDRHERWSSTEAIDSKLRRLLKRTDPLLDKAWADLFCKGTSNVELGADEEDLDEPWVQLELRKNINGTLILLYIFPESIQDVDALEVGVFDIISQLPVSDLFSWQYFGPI</sequence>
<gene>
    <name evidence="1" type="ORF">DU002_11765</name>
</gene>
<dbReference type="Proteomes" id="UP000252558">
    <property type="component" value="Unassembled WGS sequence"/>
</dbReference>
<name>A0A368NHD0_9GAMM</name>
<keyword evidence="2" id="KW-1185">Reference proteome</keyword>